<dbReference type="InterPro" id="IPR019734">
    <property type="entry name" value="TPR_rpt"/>
</dbReference>
<keyword evidence="4" id="KW-0472">Membrane</keyword>
<dbReference type="EMBL" id="SDHZ01000003">
    <property type="protein sequence ID" value="RXK81959.1"/>
    <property type="molecule type" value="Genomic_DNA"/>
</dbReference>
<sequence length="417" mass="47087">MSDHLIQRAGLLLQQRKFREAENILSGLFAEDPANVHVLALLCEVKLQQNMPKEALDLVNSAIGFDPSSDYLFYKRACVYIQLDKYNNAEKDLQQAINLQPYESAYFALFALLKLDRKEFEEARILAEKALELDPANISALNARSTALLKLNRKEESFSTIQGALREDPDNAYTHANYGWGLLEKSSHKEALNHFSIALQKDPNLKLAQAGMAEALKARYFLYRLFLRYAFWMGNMKSKLQWIFIIGIFLGRYLLEALAEMFPPLNGLITPLIIIIALFAFSTWVMTPLANLFLRFNKYGKHLLSPDEMRSSNFVALSVLTALAGAILLPVMNTEAPLAMIVFGLTMMIPLSVMFRSVKSRKTLVAYTAVLAFLGVLAVTIAFVSNQLLNNVSMLYLLGVFIFQWVANYILSREASK</sequence>
<dbReference type="OrthoDB" id="1489995at2"/>
<proteinExistence type="predicted"/>
<feature type="transmembrane region" description="Helical" evidence="4">
    <location>
        <begin position="268"/>
        <end position="294"/>
    </location>
</feature>
<dbReference type="Pfam" id="PF13181">
    <property type="entry name" value="TPR_8"/>
    <property type="match status" value="1"/>
</dbReference>
<dbReference type="AlphaFoldDB" id="A0A4Q1D3R9"/>
<dbReference type="Pfam" id="PF13432">
    <property type="entry name" value="TPR_16"/>
    <property type="match status" value="1"/>
</dbReference>
<feature type="repeat" description="TPR" evidence="3">
    <location>
        <begin position="70"/>
        <end position="103"/>
    </location>
</feature>
<evidence type="ECO:0000256" key="1">
    <source>
        <dbReference type="ARBA" id="ARBA00022737"/>
    </source>
</evidence>
<dbReference type="SUPFAM" id="SSF48452">
    <property type="entry name" value="TPR-like"/>
    <property type="match status" value="1"/>
</dbReference>
<feature type="repeat" description="TPR" evidence="3">
    <location>
        <begin position="104"/>
        <end position="137"/>
    </location>
</feature>
<accession>A0A4Q1D3R9</accession>
<feature type="transmembrane region" description="Helical" evidence="4">
    <location>
        <begin position="242"/>
        <end position="262"/>
    </location>
</feature>
<dbReference type="Pfam" id="PF14559">
    <property type="entry name" value="TPR_19"/>
    <property type="match status" value="1"/>
</dbReference>
<keyword evidence="2 3" id="KW-0802">TPR repeat</keyword>
<organism evidence="5 6">
    <name type="scientific">Filimonas effusa</name>
    <dbReference type="NCBI Taxonomy" id="2508721"/>
    <lineage>
        <taxon>Bacteria</taxon>
        <taxon>Pseudomonadati</taxon>
        <taxon>Bacteroidota</taxon>
        <taxon>Chitinophagia</taxon>
        <taxon>Chitinophagales</taxon>
        <taxon>Chitinophagaceae</taxon>
        <taxon>Filimonas</taxon>
    </lineage>
</organism>
<dbReference type="Proteomes" id="UP000290545">
    <property type="component" value="Unassembled WGS sequence"/>
</dbReference>
<protein>
    <submittedName>
        <fullName evidence="5">Tetratricopeptide repeat protein</fullName>
    </submittedName>
</protein>
<dbReference type="InterPro" id="IPR050498">
    <property type="entry name" value="Ycf3"/>
</dbReference>
<dbReference type="Gene3D" id="1.25.40.10">
    <property type="entry name" value="Tetratricopeptide repeat domain"/>
    <property type="match status" value="2"/>
</dbReference>
<dbReference type="InterPro" id="IPR011990">
    <property type="entry name" value="TPR-like_helical_dom_sf"/>
</dbReference>
<feature type="transmembrane region" description="Helical" evidence="4">
    <location>
        <begin position="338"/>
        <end position="355"/>
    </location>
</feature>
<dbReference type="PANTHER" id="PTHR44858">
    <property type="entry name" value="TETRATRICOPEPTIDE REPEAT PROTEIN 6"/>
    <property type="match status" value="1"/>
</dbReference>
<evidence type="ECO:0000313" key="6">
    <source>
        <dbReference type="Proteomes" id="UP000290545"/>
    </source>
</evidence>
<gene>
    <name evidence="5" type="ORF">ESB13_19460</name>
</gene>
<evidence type="ECO:0000313" key="5">
    <source>
        <dbReference type="EMBL" id="RXK81959.1"/>
    </source>
</evidence>
<feature type="transmembrane region" description="Helical" evidence="4">
    <location>
        <begin position="391"/>
        <end position="411"/>
    </location>
</feature>
<dbReference type="PROSITE" id="PS50005">
    <property type="entry name" value="TPR"/>
    <property type="match status" value="2"/>
</dbReference>
<evidence type="ECO:0000256" key="3">
    <source>
        <dbReference type="PROSITE-ProRule" id="PRU00339"/>
    </source>
</evidence>
<feature type="transmembrane region" description="Helical" evidence="4">
    <location>
        <begin position="314"/>
        <end position="332"/>
    </location>
</feature>
<keyword evidence="4" id="KW-1133">Transmembrane helix</keyword>
<dbReference type="PANTHER" id="PTHR44858:SF1">
    <property type="entry name" value="UDP-N-ACETYLGLUCOSAMINE--PEPTIDE N-ACETYLGLUCOSAMINYLTRANSFERASE SPINDLY-RELATED"/>
    <property type="match status" value="1"/>
</dbReference>
<dbReference type="RefSeq" id="WP_129005356.1">
    <property type="nucleotide sequence ID" value="NZ_SDHZ01000003.1"/>
</dbReference>
<name>A0A4Q1D3R9_9BACT</name>
<feature type="transmembrane region" description="Helical" evidence="4">
    <location>
        <begin position="364"/>
        <end position="385"/>
    </location>
</feature>
<comment type="caution">
    <text evidence="5">The sequence shown here is derived from an EMBL/GenBank/DDBJ whole genome shotgun (WGS) entry which is preliminary data.</text>
</comment>
<keyword evidence="4" id="KW-0812">Transmembrane</keyword>
<keyword evidence="6" id="KW-1185">Reference proteome</keyword>
<keyword evidence="1" id="KW-0677">Repeat</keyword>
<evidence type="ECO:0000256" key="2">
    <source>
        <dbReference type="ARBA" id="ARBA00022803"/>
    </source>
</evidence>
<evidence type="ECO:0000256" key="4">
    <source>
        <dbReference type="SAM" id="Phobius"/>
    </source>
</evidence>
<dbReference type="SMART" id="SM00028">
    <property type="entry name" value="TPR"/>
    <property type="match status" value="5"/>
</dbReference>
<reference evidence="5 6" key="1">
    <citation type="submission" date="2019-01" db="EMBL/GenBank/DDBJ databases">
        <title>Filimonas sp. strain TTM-71.</title>
        <authorList>
            <person name="Chen W.-M."/>
        </authorList>
    </citation>
    <scope>NUCLEOTIDE SEQUENCE [LARGE SCALE GENOMIC DNA]</scope>
    <source>
        <strain evidence="5 6">TTM-71</strain>
    </source>
</reference>